<dbReference type="EMBL" id="QYRN01000006">
    <property type="protein sequence ID" value="RIY00219.1"/>
    <property type="molecule type" value="Genomic_DNA"/>
</dbReference>
<dbReference type="AlphaFoldDB" id="A0A3A1WK07"/>
<comment type="caution">
    <text evidence="2">The sequence shown here is derived from an EMBL/GenBank/DDBJ whole genome shotgun (WGS) entry which is preliminary data.</text>
</comment>
<accession>A0A3A1WK07</accession>
<evidence type="ECO:0000313" key="2">
    <source>
        <dbReference type="EMBL" id="RIY00219.1"/>
    </source>
</evidence>
<sequence>MREFVITDLPDQQFTVILNGRRCTIRLRYNVSADRWMMDLSIDEAPVLTGRKLVLDTDLLAPFDFGLGTIFLSDLGSGAQPDRKALPEGRVRMFHATAEEMTAARAA</sequence>
<dbReference type="OrthoDB" id="8421365at2"/>
<proteinExistence type="predicted"/>
<evidence type="ECO:0000313" key="3">
    <source>
        <dbReference type="Proteomes" id="UP000265750"/>
    </source>
</evidence>
<dbReference type="Pfam" id="PF22479">
    <property type="entry name" value="Pam3_gp18"/>
    <property type="match status" value="1"/>
</dbReference>
<reference evidence="3" key="1">
    <citation type="submission" date="2018-09" db="EMBL/GenBank/DDBJ databases">
        <authorList>
            <person name="Tuo L."/>
        </authorList>
    </citation>
    <scope>NUCLEOTIDE SEQUENCE [LARGE SCALE GENOMIC DNA]</scope>
    <source>
        <strain evidence="3">M2BS4Y-1</strain>
    </source>
</reference>
<protein>
    <recommendedName>
        <fullName evidence="1">Cyanophage baseplate Pam3 plug gp18 domain-containing protein</fullName>
    </recommendedName>
</protein>
<gene>
    <name evidence="2" type="ORF">D3218_13115</name>
</gene>
<dbReference type="Proteomes" id="UP000265750">
    <property type="component" value="Unassembled WGS sequence"/>
</dbReference>
<organism evidence="2 3">
    <name type="scientific">Aureimonas flava</name>
    <dbReference type="NCBI Taxonomy" id="2320271"/>
    <lineage>
        <taxon>Bacteria</taxon>
        <taxon>Pseudomonadati</taxon>
        <taxon>Pseudomonadota</taxon>
        <taxon>Alphaproteobacteria</taxon>
        <taxon>Hyphomicrobiales</taxon>
        <taxon>Aurantimonadaceae</taxon>
        <taxon>Aureimonas</taxon>
    </lineage>
</organism>
<keyword evidence="3" id="KW-1185">Reference proteome</keyword>
<name>A0A3A1WK07_9HYPH</name>
<evidence type="ECO:0000259" key="1">
    <source>
        <dbReference type="Pfam" id="PF22479"/>
    </source>
</evidence>
<dbReference type="RefSeq" id="WP_119540529.1">
    <property type="nucleotide sequence ID" value="NZ_QYRN01000006.1"/>
</dbReference>
<feature type="domain" description="Cyanophage baseplate Pam3 plug gp18" evidence="1">
    <location>
        <begin position="1"/>
        <end position="97"/>
    </location>
</feature>
<dbReference type="InterPro" id="IPR054252">
    <property type="entry name" value="Pam3_gp18"/>
</dbReference>